<feature type="region of interest" description="Disordered" evidence="2">
    <location>
        <begin position="584"/>
        <end position="638"/>
    </location>
</feature>
<dbReference type="GO" id="GO:0000164">
    <property type="term" value="C:protein phosphatase type 1 complex"/>
    <property type="evidence" value="ECO:0007669"/>
    <property type="project" value="TreeGrafter"/>
</dbReference>
<feature type="compositionally biased region" description="Basic and acidic residues" evidence="2">
    <location>
        <begin position="369"/>
        <end position="388"/>
    </location>
</feature>
<dbReference type="InterPro" id="IPR050782">
    <property type="entry name" value="PP1_regulatory_subunit_3"/>
</dbReference>
<feature type="region of interest" description="Disordered" evidence="2">
    <location>
        <begin position="1157"/>
        <end position="1199"/>
    </location>
</feature>
<dbReference type="Proteomes" id="UP000694395">
    <property type="component" value="Chromosome 30"/>
</dbReference>
<dbReference type="Ensembl" id="ENSOMYT00000105679.2">
    <property type="protein sequence ID" value="ENSOMYP00000097290.2"/>
    <property type="gene ID" value="ENSOMYG00000044242.2"/>
</dbReference>
<feature type="domain" description="CBM21" evidence="3">
    <location>
        <begin position="166"/>
        <end position="274"/>
    </location>
</feature>
<dbReference type="Gene3D" id="2.60.40.2440">
    <property type="entry name" value="Carbohydrate binding type-21 domain"/>
    <property type="match status" value="1"/>
</dbReference>
<feature type="region of interest" description="Disordered" evidence="2">
    <location>
        <begin position="429"/>
        <end position="483"/>
    </location>
</feature>
<reference evidence="4" key="2">
    <citation type="submission" date="2025-08" db="UniProtKB">
        <authorList>
            <consortium name="Ensembl"/>
        </authorList>
    </citation>
    <scope>IDENTIFICATION</scope>
</reference>
<feature type="compositionally biased region" description="Basic and acidic residues" evidence="2">
    <location>
        <begin position="1244"/>
        <end position="1253"/>
    </location>
</feature>
<evidence type="ECO:0000313" key="5">
    <source>
        <dbReference type="Proteomes" id="UP000694395"/>
    </source>
</evidence>
<dbReference type="PANTHER" id="PTHR12307">
    <property type="entry name" value="PROTEIN PHOSPHATASE 1 REGULATORY SUBUNIT"/>
    <property type="match status" value="1"/>
</dbReference>
<dbReference type="GeneID" id="110521347"/>
<dbReference type="GO" id="GO:0005979">
    <property type="term" value="P:regulation of glycogen biosynthetic process"/>
    <property type="evidence" value="ECO:0007669"/>
    <property type="project" value="TreeGrafter"/>
</dbReference>
<evidence type="ECO:0000259" key="3">
    <source>
        <dbReference type="PROSITE" id="PS51159"/>
    </source>
</evidence>
<dbReference type="PROSITE" id="PS51159">
    <property type="entry name" value="CBM21"/>
    <property type="match status" value="1"/>
</dbReference>
<dbReference type="CDD" id="cd22255">
    <property type="entry name" value="PBD_PPP1R3A"/>
    <property type="match status" value="1"/>
</dbReference>
<dbReference type="Pfam" id="PF03370">
    <property type="entry name" value="CBM_21"/>
    <property type="match status" value="1"/>
</dbReference>
<dbReference type="InterPro" id="IPR005036">
    <property type="entry name" value="CBM21_dom"/>
</dbReference>
<dbReference type="GeneTree" id="ENSGT00940000157682"/>
<feature type="compositionally biased region" description="Polar residues" evidence="2">
    <location>
        <begin position="330"/>
        <end position="340"/>
    </location>
</feature>
<evidence type="ECO:0000256" key="1">
    <source>
        <dbReference type="SAM" id="Coils"/>
    </source>
</evidence>
<name>A0A8C7UPT2_ONCMY</name>
<dbReference type="GO" id="GO:2001069">
    <property type="term" value="F:glycogen binding"/>
    <property type="evidence" value="ECO:0007669"/>
    <property type="project" value="TreeGrafter"/>
</dbReference>
<feature type="compositionally biased region" description="Basic residues" evidence="2">
    <location>
        <begin position="356"/>
        <end position="368"/>
    </location>
</feature>
<dbReference type="OrthoDB" id="1881at2759"/>
<gene>
    <name evidence="4" type="primary">LOC110521347</name>
</gene>
<feature type="region of interest" description="Disordered" evidence="2">
    <location>
        <begin position="1226"/>
        <end position="1278"/>
    </location>
</feature>
<sequence>MSSVTRIHLFSHSMLNVSCQRKAENSALRFPFTLSLDSPMEPSAVEPIPTAVSSLLGVPGLITWDGDEANDAEVIGGIRPKSSPLPRRRSASDLKDCELELTPSSSRRVSFADALGLNLVKVKEFDSWDITIPLNFNAMEGEKEVEEYYLSSLYTPSPSQEAMVLRVQEQKLELESIELFYQTTILWGVVRVLNVSFDKMVYIRTLLDAWATHFDLLAEYIPGSSDGDTDCFSFKLTLVPPFGEKGARVDFCLRYETPVGTFWANNSDQNYVMFCHQKIKESKEKPEKDQSGRRKSTLKAISHDFPCDENWSSTNAESSDVHNRGGKMASMNTSESQSGALQDDRQKLMVESSRNSSRRNRRKAARLAKVRDYFTQREDETQEKEKGAVEPSQIPQEKLSNRPEVQPLPPQGRKGFGLQATDSLSTCKLSPGIPDSTSWQESVKPEKIDPTFRSAPSELRGKQASLIPSSKSDSTDQPVAVSQNGDTSVFSVEGRALMQMETEKGGSAISTDITHSDNIVRLENSTAGPVPGSQTNSFMFGNVVAPPYCQGFGRVESGSPSFTHRGNRTSGQLHEWDSTAYTAQSYPSTEEVETHSCVSADTRGTPDDKPVDQQGSLKSNPEHFSSGLSTERESEPKLLSEEAGGLLRTHTALNTAAALRAQILNVNSGLQGSEENILPPQTQMHQDSKLLQTQTPLPNTTPLQTPVDTTLSQTQTLIDATQGSFLQSQTEMGSKHVSAEMTLQGASCGYERPNESDEMENPLTDEWSTSPFTEIVDTPIAMLEPVDADLKVHTSETEEKITTVHQNFAVPRTDTLEEETSGTALKDDSIVIKEWTSLEKLMMRKQTDQVKDELSFEVSNILCNEENRHSIDNKDYDDVDGEMSNYVRYDYDKDTDKGSKFKEEDIHKEVELVMMNSKKYLVPTKKEIDTSNGQPFLKKDRIVKDWEGTVEEEDTMGEYVEGDEWEIEEDEIVVEEEMVVGTKKLEETGEVEETEEEVEKEKEEIMIREKIEGMVKDGAKVVKGEEEMEKEMEKVVVEEEMEDLEEEDVKWIEWEEDEIVEGEEDIVEEEKEEEEIVEEETADVEVKEIVVDDQNELVDEFSMNMDNMNEGEGGKSTNVKVTEKSSPVDNTLMTNEVSNPCHKETINDVRLDTKHPRDEEMESINGEWETCIQSDKSVSGKEGEGEGEEDHASTESLSEDEIELYMRSLRAVQKLRNKDLALSLGKRPSISRRGSKPSMMSIRESVDEEHPSNQEDQPDTETVEHQPTGTLPLVEGGQDSTRSNIMWWGESFSWHNPSKTLLYTTLFVVFFFAAYH</sequence>
<dbReference type="PANTHER" id="PTHR12307:SF2">
    <property type="entry name" value="PROTEIN PHOSPHATASE 1 REGULATORY SUBUNIT 3A"/>
    <property type="match status" value="1"/>
</dbReference>
<feature type="compositionally biased region" description="Polar residues" evidence="2">
    <location>
        <begin position="466"/>
        <end position="483"/>
    </location>
</feature>
<feature type="compositionally biased region" description="Polar residues" evidence="2">
    <location>
        <begin position="613"/>
        <end position="629"/>
    </location>
</feature>
<accession>A0A8C7UPT2</accession>
<organism evidence="4 5">
    <name type="scientific">Oncorhynchus mykiss</name>
    <name type="common">Rainbow trout</name>
    <name type="synonym">Salmo gairdneri</name>
    <dbReference type="NCBI Taxonomy" id="8022"/>
    <lineage>
        <taxon>Eukaryota</taxon>
        <taxon>Metazoa</taxon>
        <taxon>Chordata</taxon>
        <taxon>Craniata</taxon>
        <taxon>Vertebrata</taxon>
        <taxon>Euteleostomi</taxon>
        <taxon>Actinopterygii</taxon>
        <taxon>Neopterygii</taxon>
        <taxon>Teleostei</taxon>
        <taxon>Protacanthopterygii</taxon>
        <taxon>Salmoniformes</taxon>
        <taxon>Salmonidae</taxon>
        <taxon>Salmoninae</taxon>
        <taxon>Oncorhynchus</taxon>
    </lineage>
</organism>
<dbReference type="GO" id="GO:0008157">
    <property type="term" value="F:protein phosphatase 1 binding"/>
    <property type="evidence" value="ECO:0007669"/>
    <property type="project" value="TreeGrafter"/>
</dbReference>
<dbReference type="RefSeq" id="XP_021454522.2">
    <property type="nucleotide sequence ID" value="XM_021598847.2"/>
</dbReference>
<keyword evidence="5" id="KW-1185">Reference proteome</keyword>
<reference evidence="4" key="1">
    <citation type="submission" date="2020-07" db="EMBL/GenBank/DDBJ databases">
        <title>A long reads based de novo assembly of the rainbow trout Arlee double haploid line genome.</title>
        <authorList>
            <person name="Gao G."/>
            <person name="Palti Y."/>
        </authorList>
    </citation>
    <scope>NUCLEOTIDE SEQUENCE [LARGE SCALE GENOMIC DNA]</scope>
</reference>
<proteinExistence type="predicted"/>
<dbReference type="KEGG" id="omy:110521347"/>
<feature type="region of interest" description="Disordered" evidence="2">
    <location>
        <begin position="748"/>
        <end position="769"/>
    </location>
</feature>
<evidence type="ECO:0000256" key="2">
    <source>
        <dbReference type="SAM" id="MobiDB-lite"/>
    </source>
</evidence>
<evidence type="ECO:0000313" key="4">
    <source>
        <dbReference type="Ensembl" id="ENSOMYP00000097290.2"/>
    </source>
</evidence>
<reference evidence="4" key="3">
    <citation type="submission" date="2025-09" db="UniProtKB">
        <authorList>
            <consortium name="Ensembl"/>
        </authorList>
    </citation>
    <scope>IDENTIFICATION</scope>
</reference>
<keyword evidence="1" id="KW-0175">Coiled coil</keyword>
<feature type="coiled-coil region" evidence="1">
    <location>
        <begin position="984"/>
        <end position="1087"/>
    </location>
</feature>
<protein>
    <recommendedName>
        <fullName evidence="3">CBM21 domain-containing protein</fullName>
    </recommendedName>
</protein>
<feature type="region of interest" description="Disordered" evidence="2">
    <location>
        <begin position="309"/>
        <end position="410"/>
    </location>
</feature>
<dbReference type="InterPro" id="IPR038175">
    <property type="entry name" value="CBM21_dom_sf"/>
</dbReference>